<dbReference type="InterPro" id="IPR013103">
    <property type="entry name" value="RVT_2"/>
</dbReference>
<dbReference type="SUPFAM" id="SSF56672">
    <property type="entry name" value="DNA/RNA polymerases"/>
    <property type="match status" value="1"/>
</dbReference>
<feature type="compositionally biased region" description="Polar residues" evidence="1">
    <location>
        <begin position="229"/>
        <end position="241"/>
    </location>
</feature>
<dbReference type="AlphaFoldDB" id="A0A2N9J667"/>
<evidence type="ECO:0000259" key="2">
    <source>
        <dbReference type="Pfam" id="PF07727"/>
    </source>
</evidence>
<feature type="compositionally biased region" description="Acidic residues" evidence="1">
    <location>
        <begin position="17"/>
        <end position="30"/>
    </location>
</feature>
<dbReference type="CDD" id="cd09272">
    <property type="entry name" value="RNase_HI_RT_Ty1"/>
    <property type="match status" value="1"/>
</dbReference>
<feature type="domain" description="Reverse transcriptase Ty1/copia-type" evidence="2">
    <location>
        <begin position="516"/>
        <end position="609"/>
    </location>
</feature>
<accession>A0A2N9J667</accession>
<name>A0A2N9J667_FAGSY</name>
<dbReference type="Pfam" id="PF14223">
    <property type="entry name" value="Retrotran_gag_2"/>
    <property type="match status" value="1"/>
</dbReference>
<protein>
    <recommendedName>
        <fullName evidence="2">Reverse transcriptase Ty1/copia-type domain-containing protein</fullName>
    </recommendedName>
</protein>
<feature type="compositionally biased region" description="Pro residues" evidence="1">
    <location>
        <begin position="331"/>
        <end position="342"/>
    </location>
</feature>
<reference evidence="3" key="1">
    <citation type="submission" date="2018-02" db="EMBL/GenBank/DDBJ databases">
        <authorList>
            <person name="Cohen D.B."/>
            <person name="Kent A.D."/>
        </authorList>
    </citation>
    <scope>NUCLEOTIDE SEQUENCE</scope>
</reference>
<sequence>MNEVHVEPNESVVANEEFSEEEASGEDMDEVHEKHMSEGVDVANDEFREKHNEDHTLMNDNLGDEGVNEEVCISMLDLEKDVDVNYDPGFTSHDVWLTLERMFTSHSHARIMQIHYQLATLRKGDSPIADYFHRFTNLADTLAAVDHPLNDIEMISFLLVGLGSDYDSFVTSVNTRVEPLSLEDLYGHLLVHELRLIQNQPSVDLSVATANYAQKGSSNRGGRGNRFRTTPSAGHTSSPGHRTNYGRGPGRGHSSNGSRPMCQVCGKLGHIAFTCYHRFDKAYATEHTGASHHLTSDLSNLNMYADEYTGTEQIRVETWPALEPSTQAHFIPPPEAHNPPSPTHSFTNTDLETSPTREHNPNLTPENPAHSEALSTLNPAAPPLLPTHPMTTRSRNQIIKPKIPTDGTVQYPVSKALLAVTESSSVDAEPTCFTSAVKSLARRAAMNLEFDALLKNHTWKLVPPHSSQNLIGCKWVFRTKRKVDGSVERHKARLVAKGFHQQPESTMMRLTALSDSSLFIYKDSSITMYVLIYVDDIIITCSQPYAIDALLQSLTADFAVKDLGNLNFFLGVEVIPNSQGAMLSQQRYILDLLTRTKMVNAKPVTTPMASSTNLSAFDGEPFPDHTLFRSTLTIQFGIQIYRNSNTSIHAFSDADWAGSKDDRRSTGSYCVFLGRNLISWSCKKQATVARSSTEAEYKALANAATEVKWLQSLLLELGFSKSTSPILWCDNIGATYLSSNPIFHARTKHIEIDFHFVRDMVAAKTLDVRFVSTHDQLADLLDKTHIFLPVLSPPIQAQRPSYTV</sequence>
<gene>
    <name evidence="3" type="ORF">FSB_LOCUS59831</name>
</gene>
<dbReference type="EMBL" id="OIVN01006382">
    <property type="protein sequence ID" value="SPD31949.1"/>
    <property type="molecule type" value="Genomic_DNA"/>
</dbReference>
<evidence type="ECO:0000256" key="1">
    <source>
        <dbReference type="SAM" id="MobiDB-lite"/>
    </source>
</evidence>
<dbReference type="PANTHER" id="PTHR47481">
    <property type="match status" value="1"/>
</dbReference>
<proteinExistence type="predicted"/>
<dbReference type="PANTHER" id="PTHR47481:SF10">
    <property type="entry name" value="COPIA-LIKE POLYPROTEIN_RETROTRANSPOSON"/>
    <property type="match status" value="1"/>
</dbReference>
<dbReference type="InterPro" id="IPR043502">
    <property type="entry name" value="DNA/RNA_pol_sf"/>
</dbReference>
<feature type="region of interest" description="Disordered" evidence="1">
    <location>
        <begin position="329"/>
        <end position="396"/>
    </location>
</feature>
<dbReference type="Pfam" id="PF07727">
    <property type="entry name" value="RVT_2"/>
    <property type="match status" value="1"/>
</dbReference>
<evidence type="ECO:0000313" key="3">
    <source>
        <dbReference type="EMBL" id="SPD31949.1"/>
    </source>
</evidence>
<feature type="region of interest" description="Disordered" evidence="1">
    <location>
        <begin position="1"/>
        <end position="30"/>
    </location>
</feature>
<feature type="region of interest" description="Disordered" evidence="1">
    <location>
        <begin position="214"/>
        <end position="258"/>
    </location>
</feature>
<feature type="compositionally biased region" description="Polar residues" evidence="1">
    <location>
        <begin position="343"/>
        <end position="354"/>
    </location>
</feature>
<organism evidence="3">
    <name type="scientific">Fagus sylvatica</name>
    <name type="common">Beechnut</name>
    <dbReference type="NCBI Taxonomy" id="28930"/>
    <lineage>
        <taxon>Eukaryota</taxon>
        <taxon>Viridiplantae</taxon>
        <taxon>Streptophyta</taxon>
        <taxon>Embryophyta</taxon>
        <taxon>Tracheophyta</taxon>
        <taxon>Spermatophyta</taxon>
        <taxon>Magnoliopsida</taxon>
        <taxon>eudicotyledons</taxon>
        <taxon>Gunneridae</taxon>
        <taxon>Pentapetalae</taxon>
        <taxon>rosids</taxon>
        <taxon>fabids</taxon>
        <taxon>Fagales</taxon>
        <taxon>Fagaceae</taxon>
        <taxon>Fagus</taxon>
    </lineage>
</organism>